<evidence type="ECO:0000313" key="1">
    <source>
        <dbReference type="EMBL" id="MBB5065354.1"/>
    </source>
</evidence>
<dbReference type="EMBL" id="JACHIO010000016">
    <property type="protein sequence ID" value="MBB5065354.1"/>
    <property type="molecule type" value="Genomic_DNA"/>
</dbReference>
<dbReference type="RefSeq" id="WP_184257976.1">
    <property type="nucleotide sequence ID" value="NZ_JACHIO010000016.1"/>
</dbReference>
<comment type="caution">
    <text evidence="1">The sequence shown here is derived from an EMBL/GenBank/DDBJ whole genome shotgun (WGS) entry which is preliminary data.</text>
</comment>
<protein>
    <submittedName>
        <fullName evidence="1">Uncharacterized protein</fullName>
    </submittedName>
</protein>
<dbReference type="AlphaFoldDB" id="A0A7W7ZT92"/>
<dbReference type="Proteomes" id="UP000584867">
    <property type="component" value="Unassembled WGS sequence"/>
</dbReference>
<proteinExistence type="predicted"/>
<name>A0A7W7ZT92_9BACT</name>
<sequence>MSDDLHQPTERAALKSRYALVLLLSLSALFTLTGCKGKATGTATLSRESKNWTMHVNTCQSGQRQQYFGVGFFDEAQPQTGGRIALPEDGEPHVVLNVPGTDFAVRYNKSDCKVWDVDVQRTNSSYNDIWAMEGHARFDCETSEPESHATGDLKFDSCH</sequence>
<reference evidence="1 2" key="1">
    <citation type="submission" date="2020-08" db="EMBL/GenBank/DDBJ databases">
        <title>Genomic Encyclopedia of Type Strains, Phase IV (KMG-V): Genome sequencing to study the core and pangenomes of soil and plant-associated prokaryotes.</title>
        <authorList>
            <person name="Whitman W."/>
        </authorList>
    </citation>
    <scope>NUCLEOTIDE SEQUENCE [LARGE SCALE GENOMIC DNA]</scope>
    <source>
        <strain evidence="1 2">X5P3</strain>
    </source>
</reference>
<organism evidence="1 2">
    <name type="scientific">Granulicella mallensis</name>
    <dbReference type="NCBI Taxonomy" id="940614"/>
    <lineage>
        <taxon>Bacteria</taxon>
        <taxon>Pseudomonadati</taxon>
        <taxon>Acidobacteriota</taxon>
        <taxon>Terriglobia</taxon>
        <taxon>Terriglobales</taxon>
        <taxon>Acidobacteriaceae</taxon>
        <taxon>Granulicella</taxon>
    </lineage>
</organism>
<accession>A0A7W7ZT92</accession>
<gene>
    <name evidence="1" type="ORF">HDF15_003722</name>
</gene>
<evidence type="ECO:0000313" key="2">
    <source>
        <dbReference type="Proteomes" id="UP000584867"/>
    </source>
</evidence>